<evidence type="ECO:0000313" key="1">
    <source>
        <dbReference type="EMBL" id="NGO71446.1"/>
    </source>
</evidence>
<dbReference type="EMBL" id="JAAKZZ010000305">
    <property type="protein sequence ID" value="NGO71446.1"/>
    <property type="molecule type" value="Genomic_DNA"/>
</dbReference>
<protein>
    <submittedName>
        <fullName evidence="1">Uncharacterized protein</fullName>
    </submittedName>
</protein>
<reference evidence="1 2" key="1">
    <citation type="submission" date="2020-02" db="EMBL/GenBank/DDBJ databases">
        <title>Whole-genome analyses of novel actinobacteria.</title>
        <authorList>
            <person name="Sahin N."/>
            <person name="Tatar D."/>
        </authorList>
    </citation>
    <scope>NUCLEOTIDE SEQUENCE [LARGE SCALE GENOMIC DNA]</scope>
    <source>
        <strain evidence="1 2">SB3404</strain>
    </source>
</reference>
<evidence type="ECO:0000313" key="2">
    <source>
        <dbReference type="Proteomes" id="UP000477722"/>
    </source>
</evidence>
<sequence length="95" mass="10371">MLALVEELPDESAFAAAVRGGPQHRGWTVSAHLLAAVIDAVDEAAWITAQANARKRIRRPKRFPRPTGAEQRRPATVADLAHRFGAPEKGAVIRR</sequence>
<proteinExistence type="predicted"/>
<comment type="caution">
    <text evidence="1">The sequence shown here is derived from an EMBL/GenBank/DDBJ whole genome shotgun (WGS) entry which is preliminary data.</text>
</comment>
<dbReference type="AlphaFoldDB" id="A0A6G4X1M8"/>
<name>A0A6G4X1M8_9ACTN</name>
<keyword evidence="2" id="KW-1185">Reference proteome</keyword>
<accession>A0A6G4X1M8</accession>
<organism evidence="1 2">
    <name type="scientific">Streptomyces boncukensis</name>
    <dbReference type="NCBI Taxonomy" id="2711219"/>
    <lineage>
        <taxon>Bacteria</taxon>
        <taxon>Bacillati</taxon>
        <taxon>Actinomycetota</taxon>
        <taxon>Actinomycetes</taxon>
        <taxon>Kitasatosporales</taxon>
        <taxon>Streptomycetaceae</taxon>
        <taxon>Streptomyces</taxon>
    </lineage>
</organism>
<gene>
    <name evidence="1" type="ORF">G5C65_24460</name>
</gene>
<dbReference type="Proteomes" id="UP000477722">
    <property type="component" value="Unassembled WGS sequence"/>
</dbReference>